<keyword evidence="11" id="KW-0479">Metal-binding</keyword>
<dbReference type="SUPFAM" id="SSF55239">
    <property type="entry name" value="RuBisCO, small subunit"/>
    <property type="match status" value="3"/>
</dbReference>
<proteinExistence type="inferred from homology"/>
<dbReference type="Gene3D" id="2.160.10.10">
    <property type="entry name" value="Hexapeptide repeat proteins"/>
    <property type="match status" value="1"/>
</dbReference>
<evidence type="ECO:0000256" key="11">
    <source>
        <dbReference type="PIRSR" id="PIRSR037250-51"/>
    </source>
</evidence>
<keyword evidence="8" id="KW-1283">Bacterial microcompartment</keyword>
<dbReference type="GO" id="GO:0015977">
    <property type="term" value="P:carbon fixation"/>
    <property type="evidence" value="ECO:0007669"/>
    <property type="project" value="UniProtKB-KW"/>
</dbReference>
<evidence type="ECO:0000256" key="3">
    <source>
        <dbReference type="ARBA" id="ARBA00023300"/>
    </source>
</evidence>
<evidence type="ECO:0000256" key="8">
    <source>
        <dbReference type="ARBA" id="ARBA00024446"/>
    </source>
</evidence>
<feature type="binding site" description="in other chain" evidence="11">
    <location>
        <position position="74"/>
    </location>
    <ligand>
        <name>Zn(2+)</name>
        <dbReference type="ChEBI" id="CHEBI:29105"/>
        <note>ligand shared between two neighboring subunits</note>
    </ligand>
</feature>
<keyword evidence="2" id="KW-0677">Repeat</keyword>
<feature type="disulfide bond" evidence="12">
    <location>
        <begin position="266"/>
        <end position="284"/>
    </location>
</feature>
<dbReference type="AlphaFoldDB" id="A0AA96Y4C6"/>
<dbReference type="InterPro" id="IPR036385">
    <property type="entry name" value="RuBisCO_ssu_sf"/>
</dbReference>
<keyword evidence="7" id="KW-1282">Carboxysome</keyword>
<evidence type="ECO:0000256" key="6">
    <source>
        <dbReference type="ARBA" id="ARBA00023636"/>
    </source>
</evidence>
<dbReference type="InterPro" id="IPR001451">
    <property type="entry name" value="Hexapep"/>
</dbReference>
<dbReference type="Pfam" id="PF00132">
    <property type="entry name" value="Hexapep"/>
    <property type="match status" value="1"/>
</dbReference>
<feature type="disulfide bond" evidence="12">
    <location>
        <begin position="391"/>
        <end position="409"/>
    </location>
</feature>
<keyword evidence="11" id="KW-0862">Zinc</keyword>
<evidence type="ECO:0000256" key="13">
    <source>
        <dbReference type="SAM" id="MobiDB-lite"/>
    </source>
</evidence>
<feature type="compositionally biased region" description="Polar residues" evidence="13">
    <location>
        <begin position="216"/>
        <end position="229"/>
    </location>
</feature>
<feature type="domain" description="Ribulose bisphosphate carboxylase small subunit" evidence="14">
    <location>
        <begin position="346"/>
        <end position="439"/>
    </location>
</feature>
<evidence type="ECO:0000256" key="4">
    <source>
        <dbReference type="ARBA" id="ARBA00023587"/>
    </source>
</evidence>
<dbReference type="InterPro" id="IPR052265">
    <property type="entry name" value="Gamma-CA"/>
</dbReference>
<dbReference type="Pfam" id="PF00101">
    <property type="entry name" value="RuBisCO_small"/>
    <property type="match status" value="3"/>
</dbReference>
<comment type="similarity">
    <text evidence="5">Belongs to the gamma-class carbonic anhydrase family.</text>
</comment>
<feature type="binding site" description="in other chain" evidence="11">
    <location>
        <position position="106"/>
    </location>
    <ligand>
        <name>Zn(2+)</name>
        <dbReference type="ChEBI" id="CHEBI:29105"/>
        <note>ligand shared between two neighboring subunits</note>
    </ligand>
</feature>
<evidence type="ECO:0000256" key="12">
    <source>
        <dbReference type="PIRSR" id="PIRSR037250-53"/>
    </source>
</evidence>
<feature type="region of interest" description="Disordered" evidence="13">
    <location>
        <begin position="187"/>
        <end position="229"/>
    </location>
</feature>
<dbReference type="GO" id="GO:0046872">
    <property type="term" value="F:metal ion binding"/>
    <property type="evidence" value="ECO:0007669"/>
    <property type="project" value="UniProtKB-KW"/>
</dbReference>
<dbReference type="PANTHER" id="PTHR43360">
    <property type="entry name" value="CARBON DIOXIDE CONCENTRATING MECHANISM PROTEIN CCMM"/>
    <property type="match status" value="1"/>
</dbReference>
<dbReference type="GO" id="GO:0015979">
    <property type="term" value="P:photosynthesis"/>
    <property type="evidence" value="ECO:0007669"/>
    <property type="project" value="UniProtKB-KW"/>
</dbReference>
<name>A0AA96Y4C6_9CYAN</name>
<keyword evidence="12" id="KW-1015">Disulfide bond</keyword>
<reference evidence="15" key="1">
    <citation type="submission" date="2020-05" db="EMBL/GenBank/DDBJ databases">
        <authorList>
            <person name="Zhu T."/>
            <person name="Keshari N."/>
            <person name="Lu X."/>
        </authorList>
    </citation>
    <scope>NUCLEOTIDE SEQUENCE</scope>
    <source>
        <strain evidence="15">NK1-22</strain>
    </source>
</reference>
<dbReference type="CDD" id="cd00307">
    <property type="entry name" value="RuBisCO_small_like"/>
    <property type="match status" value="3"/>
</dbReference>
<feature type="compositionally biased region" description="Low complexity" evidence="13">
    <location>
        <begin position="445"/>
        <end position="466"/>
    </location>
</feature>
<comment type="subcellular location">
    <subcellularLocation>
        <location evidence="4">Carboxysome</location>
    </subcellularLocation>
</comment>
<feature type="domain" description="Ribulose bisphosphate carboxylase small subunit" evidence="14">
    <location>
        <begin position="472"/>
        <end position="564"/>
    </location>
</feature>
<dbReference type="InterPro" id="IPR017156">
    <property type="entry name" value="CcmM"/>
</dbReference>
<evidence type="ECO:0000259" key="14">
    <source>
        <dbReference type="SMART" id="SM00961"/>
    </source>
</evidence>
<evidence type="ECO:0000256" key="9">
    <source>
        <dbReference type="ARBA" id="ARBA00030397"/>
    </source>
</evidence>
<dbReference type="InterPro" id="IPR000894">
    <property type="entry name" value="RuBisCO_ssu_dom"/>
</dbReference>
<evidence type="ECO:0000256" key="1">
    <source>
        <dbReference type="ARBA" id="ARBA00022531"/>
    </source>
</evidence>
<feature type="region of interest" description="Disordered" evidence="13">
    <location>
        <begin position="437"/>
        <end position="473"/>
    </location>
</feature>
<evidence type="ECO:0000256" key="7">
    <source>
        <dbReference type="ARBA" id="ARBA00023669"/>
    </source>
</evidence>
<dbReference type="CDD" id="cd00710">
    <property type="entry name" value="LbH_gamma_CA"/>
    <property type="match status" value="1"/>
</dbReference>
<dbReference type="GO" id="GO:0043886">
    <property type="term" value="F:structural constituent of carboxysome shell"/>
    <property type="evidence" value="ECO:0007669"/>
    <property type="project" value="InterPro"/>
</dbReference>
<feature type="active site" description="Proton donor/acceptor" evidence="10">
    <location>
        <position position="55"/>
    </location>
</feature>
<dbReference type="PIRSF" id="PIRSF037250">
    <property type="entry name" value="CcmM"/>
    <property type="match status" value="1"/>
</dbReference>
<feature type="binding site" evidence="11">
    <location>
        <position position="101"/>
    </location>
    <ligand>
        <name>Zn(2+)</name>
        <dbReference type="ChEBI" id="CHEBI:29105"/>
        <note>ligand shared between two neighboring subunits</note>
    </ligand>
</feature>
<dbReference type="GO" id="GO:0031470">
    <property type="term" value="C:carboxysome"/>
    <property type="evidence" value="ECO:0007669"/>
    <property type="project" value="UniProtKB-SubCell"/>
</dbReference>
<dbReference type="Gene3D" id="3.30.190.10">
    <property type="entry name" value="Ribulose bisphosphate carboxylase, small subunit"/>
    <property type="match status" value="3"/>
</dbReference>
<dbReference type="KEGG" id="tog:HNI00_03885"/>
<dbReference type="SUPFAM" id="SSF51161">
    <property type="entry name" value="Trimeric LpxA-like enzymes"/>
    <property type="match status" value="1"/>
</dbReference>
<dbReference type="InterPro" id="IPR047223">
    <property type="entry name" value="CA_gamma_LbH"/>
</dbReference>
<evidence type="ECO:0000313" key="15">
    <source>
        <dbReference type="EMBL" id="WOB42394.1"/>
    </source>
</evidence>
<dbReference type="InterPro" id="IPR011004">
    <property type="entry name" value="Trimer_LpxA-like_sf"/>
</dbReference>
<evidence type="ECO:0000256" key="5">
    <source>
        <dbReference type="ARBA" id="ARBA00023595"/>
    </source>
</evidence>
<accession>A0AA96Y4C6</accession>
<evidence type="ECO:0000256" key="10">
    <source>
        <dbReference type="PIRSR" id="PIRSR037250-50"/>
    </source>
</evidence>
<dbReference type="PANTHER" id="PTHR43360:SF1">
    <property type="entry name" value="CARBOXYSOME ASSEMBLY PROTEIN CCMM"/>
    <property type="match status" value="1"/>
</dbReference>
<feature type="compositionally biased region" description="Low complexity" evidence="13">
    <location>
        <begin position="318"/>
        <end position="335"/>
    </location>
</feature>
<feature type="region of interest" description="Disordered" evidence="13">
    <location>
        <begin position="312"/>
        <end position="335"/>
    </location>
</feature>
<evidence type="ECO:0000256" key="2">
    <source>
        <dbReference type="ARBA" id="ARBA00022737"/>
    </source>
</evidence>
<organism evidence="15">
    <name type="scientific">Thermoleptolyngbya oregonensis NK1-22</name>
    <dbReference type="NCBI Taxonomy" id="2547457"/>
    <lineage>
        <taxon>Bacteria</taxon>
        <taxon>Bacillati</taxon>
        <taxon>Cyanobacteriota</taxon>
        <taxon>Cyanophyceae</taxon>
        <taxon>Oculatellales</taxon>
        <taxon>Oculatellaceae</taxon>
        <taxon>Thermoleptolyngbya</taxon>
    </lineage>
</organism>
<dbReference type="SMART" id="SM00961">
    <property type="entry name" value="RuBisCO_small"/>
    <property type="match status" value="3"/>
</dbReference>
<feature type="domain" description="Ribulose bisphosphate carboxylase small subunit" evidence="14">
    <location>
        <begin position="219"/>
        <end position="314"/>
    </location>
</feature>
<keyword evidence="3" id="KW-0120">Carbon dioxide fixation</keyword>
<gene>
    <name evidence="15" type="ORF">HNI00_03885</name>
</gene>
<dbReference type="EMBL" id="CP053540">
    <property type="protein sequence ID" value="WOB42394.1"/>
    <property type="molecule type" value="Genomic_DNA"/>
</dbReference>
<protein>
    <recommendedName>
        <fullName evidence="6">Carboxysome assembly protein CcmM</fullName>
    </recommendedName>
    <alternativeName>
        <fullName evidence="9">Carbon dioxide concentrating mechanism protein CcmM</fullName>
    </alternativeName>
</protein>
<sequence>MVAQSSVAATPWAKGVTQPKIHETAYVHSFSTVMGDVQIGANVLISPGASIRAEEGAPFYVGSGSSVQEGAIVHGLPQGRVLGDDQQPYSVWIGQDVSITHMALIHGPAYVGDRCFIGFRSTVFNARIGEGCIVMMHALIQDVEIPPGRYVPSGSIITTQQQADRLPEVQSVDIEFASQVVGFNDAMRSGGGGAGSPARSESARLQQPSDRAAESSYRSSQNPEMLNTQLTPEVVEQVRHLLAQGYRIGTEHADTRRFQTSSWHSCAPIQSSREADVLAALQACLTEHSGEYVRLFGIDTHSKRRVGELIVQRPGDRTNGNGASTSAASYSSQSYTGQSYSKPAASYGSTNSSGLSAEVVEHVRGLLSRGLKIGTEHADKRRFQTSSWHTCAPILATRDSEAISALQACLAEHSGEYVRLFGIDPKLKQRVGELIVQRPGNGQNGSAPAPSYSSSGSSYQQPAASSFNAGHSSAASSQRLSPEVVDQVRHLLAQGYKVAVEHADKRRFQTSSWESCSPIESSREADVLAALERCLGDNQGQYVRVYGVDTQSKRRVAETIIQRP</sequence>
<keyword evidence="1" id="KW-0602">Photosynthesis</keyword>